<dbReference type="EMBL" id="QTSX02006452">
    <property type="protein sequence ID" value="KAJ9054338.1"/>
    <property type="molecule type" value="Genomic_DNA"/>
</dbReference>
<accession>A0ACC2RWG3</accession>
<comment type="caution">
    <text evidence="1">The sequence shown here is derived from an EMBL/GenBank/DDBJ whole genome shotgun (WGS) entry which is preliminary data.</text>
</comment>
<protein>
    <submittedName>
        <fullName evidence="1">Uncharacterized protein</fullName>
    </submittedName>
</protein>
<keyword evidence="2" id="KW-1185">Reference proteome</keyword>
<proteinExistence type="predicted"/>
<name>A0ACC2RWG3_9FUNG</name>
<organism evidence="1 2">
    <name type="scientific">Entomophthora muscae</name>
    <dbReference type="NCBI Taxonomy" id="34485"/>
    <lineage>
        <taxon>Eukaryota</taxon>
        <taxon>Fungi</taxon>
        <taxon>Fungi incertae sedis</taxon>
        <taxon>Zoopagomycota</taxon>
        <taxon>Entomophthoromycotina</taxon>
        <taxon>Entomophthoromycetes</taxon>
        <taxon>Entomophthorales</taxon>
        <taxon>Entomophthoraceae</taxon>
        <taxon>Entomophthora</taxon>
    </lineage>
</organism>
<evidence type="ECO:0000313" key="1">
    <source>
        <dbReference type="EMBL" id="KAJ9054338.1"/>
    </source>
</evidence>
<sequence length="208" mass="22907">MKSSLLSSFNNCFYRRNGVNSIRFRNFNSRVTPNTSAIGFPYKATGVLLFSCSLCFLSFERAIEKLIGLKEIDLESELPPPSPTEHCSSYHLTKETLRGPRLIEAEYTGNLTKMLYLGSDLCGHKGIIHGGLIATILQEACREFTGNTDPSCNPTYSINYKAPVFADQSVTISAKEPVDSPQGLIITADLMDKDGKLLSNITAVFPKN</sequence>
<reference evidence="1" key="1">
    <citation type="submission" date="2022-04" db="EMBL/GenBank/DDBJ databases">
        <title>Genome of the entomopathogenic fungus Entomophthora muscae.</title>
        <authorList>
            <person name="Elya C."/>
            <person name="Lovett B.R."/>
            <person name="Lee E."/>
            <person name="Macias A.M."/>
            <person name="Hajek A.E."/>
            <person name="De Bivort B.L."/>
            <person name="Kasson M.T."/>
            <person name="De Fine Licht H.H."/>
            <person name="Stajich J.E."/>
        </authorList>
    </citation>
    <scope>NUCLEOTIDE SEQUENCE</scope>
    <source>
        <strain evidence="1">Berkeley</strain>
    </source>
</reference>
<gene>
    <name evidence="1" type="ORF">DSO57_1015722</name>
</gene>
<evidence type="ECO:0000313" key="2">
    <source>
        <dbReference type="Proteomes" id="UP001165960"/>
    </source>
</evidence>
<dbReference type="Proteomes" id="UP001165960">
    <property type="component" value="Unassembled WGS sequence"/>
</dbReference>